<evidence type="ECO:0000313" key="3">
    <source>
        <dbReference type="Proteomes" id="UP001262582"/>
    </source>
</evidence>
<dbReference type="PANTHER" id="PTHR36437:SF2">
    <property type="entry name" value="GLYOXALASE_BLEOMYCIN RESISTANCE PROTEIN_DIOXYGENASE"/>
    <property type="match status" value="1"/>
</dbReference>
<dbReference type="InterPro" id="IPR037523">
    <property type="entry name" value="VOC_core"/>
</dbReference>
<dbReference type="InterPro" id="IPR004360">
    <property type="entry name" value="Glyas_Fos-R_dOase_dom"/>
</dbReference>
<dbReference type="InterPro" id="IPR029068">
    <property type="entry name" value="Glyas_Bleomycin-R_OHBP_Dase"/>
</dbReference>
<dbReference type="SUPFAM" id="SSF54593">
    <property type="entry name" value="Glyoxalase/Bleomycin resistance protein/Dihydroxybiphenyl dioxygenase"/>
    <property type="match status" value="1"/>
</dbReference>
<comment type="caution">
    <text evidence="2">The sequence shown here is derived from an EMBL/GenBank/DDBJ whole genome shotgun (WGS) entry which is preliminary data.</text>
</comment>
<dbReference type="EMBL" id="JAVRHK010000015">
    <property type="protein sequence ID" value="MDT0678093.1"/>
    <property type="molecule type" value="Genomic_DNA"/>
</dbReference>
<gene>
    <name evidence="2" type="ORF">RM539_16040</name>
</gene>
<dbReference type="CDD" id="cd06587">
    <property type="entry name" value="VOC"/>
    <property type="match status" value="1"/>
</dbReference>
<organism evidence="2 3">
    <name type="scientific">Autumnicola musiva</name>
    <dbReference type="NCBI Taxonomy" id="3075589"/>
    <lineage>
        <taxon>Bacteria</taxon>
        <taxon>Pseudomonadati</taxon>
        <taxon>Bacteroidota</taxon>
        <taxon>Flavobacteriia</taxon>
        <taxon>Flavobacteriales</taxon>
        <taxon>Flavobacteriaceae</taxon>
        <taxon>Autumnicola</taxon>
    </lineage>
</organism>
<evidence type="ECO:0000259" key="1">
    <source>
        <dbReference type="PROSITE" id="PS51819"/>
    </source>
</evidence>
<feature type="domain" description="VOC" evidence="1">
    <location>
        <begin position="4"/>
        <end position="127"/>
    </location>
</feature>
<reference evidence="2 3" key="1">
    <citation type="submission" date="2023-09" db="EMBL/GenBank/DDBJ databases">
        <authorList>
            <person name="Rey-Velasco X."/>
        </authorList>
    </citation>
    <scope>NUCLEOTIDE SEQUENCE [LARGE SCALE GENOMIC DNA]</scope>
    <source>
        <strain evidence="2 3">F117</strain>
    </source>
</reference>
<dbReference type="PROSITE" id="PS51819">
    <property type="entry name" value="VOC"/>
    <property type="match status" value="1"/>
</dbReference>
<dbReference type="Gene3D" id="3.10.180.10">
    <property type="entry name" value="2,3-Dihydroxybiphenyl 1,2-Dioxygenase, domain 1"/>
    <property type="match status" value="1"/>
</dbReference>
<dbReference type="RefSeq" id="WP_311504428.1">
    <property type="nucleotide sequence ID" value="NZ_JAVRHK010000015.1"/>
</dbReference>
<accession>A0ABU3DAU7</accession>
<dbReference type="Pfam" id="PF00903">
    <property type="entry name" value="Glyoxalase"/>
    <property type="match status" value="1"/>
</dbReference>
<dbReference type="PANTHER" id="PTHR36437">
    <property type="entry name" value="GLYOXALASE/BLEOMYCIN RESISTANCE PROTEIN/DIOXYGENASE"/>
    <property type="match status" value="1"/>
</dbReference>
<sequence length="133" mass="15467">MKNRLGRLIILVRDYEKSAAFYEEIFEFERIFDMTTDKGQRFLQLGDKENNVGVWLLKAEGQEQEARIGNQTAGQPTLVIYTDDLSKIFHRLKSLDYNIKLAPSGEEEYNFLHCFDYDGNEIVAVELKEDPPN</sequence>
<name>A0ABU3DAU7_9FLAO</name>
<evidence type="ECO:0000313" key="2">
    <source>
        <dbReference type="EMBL" id="MDT0678093.1"/>
    </source>
</evidence>
<proteinExistence type="predicted"/>
<keyword evidence="3" id="KW-1185">Reference proteome</keyword>
<protein>
    <submittedName>
        <fullName evidence="2">VOC family protein</fullName>
    </submittedName>
</protein>
<dbReference type="Proteomes" id="UP001262582">
    <property type="component" value="Unassembled WGS sequence"/>
</dbReference>